<dbReference type="Pfam" id="PF04828">
    <property type="entry name" value="GFA"/>
    <property type="match status" value="1"/>
</dbReference>
<comment type="caution">
    <text evidence="5">The sequence shown here is derived from an EMBL/GenBank/DDBJ whole genome shotgun (WGS) entry which is preliminary data.</text>
</comment>
<dbReference type="InterPro" id="IPR011057">
    <property type="entry name" value="Mss4-like_sf"/>
</dbReference>
<reference evidence="5" key="2">
    <citation type="submission" date="2020-09" db="EMBL/GenBank/DDBJ databases">
        <authorList>
            <person name="Sun Q."/>
            <person name="Kim S."/>
        </authorList>
    </citation>
    <scope>NUCLEOTIDE SEQUENCE</scope>
    <source>
        <strain evidence="5">KCTC 42249</strain>
    </source>
</reference>
<evidence type="ECO:0000313" key="6">
    <source>
        <dbReference type="Proteomes" id="UP000630142"/>
    </source>
</evidence>
<keyword evidence="3" id="KW-0862">Zinc</keyword>
<dbReference type="Proteomes" id="UP000630142">
    <property type="component" value="Unassembled WGS sequence"/>
</dbReference>
<sequence length="118" mass="12956">MAKQVFGGGCQCGAVRYETTVDLDQAISCNCSRCGRLGLILSFSPVEEFQLQSGEDALGEYQFNQHRIRHRFCKTCGVQSFAIGTGPDGRQMAAINVRCLDGIDVHTLHPKQVDGRSF</sequence>
<evidence type="ECO:0000259" key="4">
    <source>
        <dbReference type="PROSITE" id="PS51891"/>
    </source>
</evidence>
<evidence type="ECO:0000313" key="5">
    <source>
        <dbReference type="EMBL" id="GHD16400.1"/>
    </source>
</evidence>
<dbReference type="SUPFAM" id="SSF51316">
    <property type="entry name" value="Mss4-like"/>
    <property type="match status" value="1"/>
</dbReference>
<proteinExistence type="inferred from homology"/>
<dbReference type="GO" id="GO:0046872">
    <property type="term" value="F:metal ion binding"/>
    <property type="evidence" value="ECO:0007669"/>
    <property type="project" value="UniProtKB-KW"/>
</dbReference>
<dbReference type="InterPro" id="IPR006913">
    <property type="entry name" value="CENP-V/GFA"/>
</dbReference>
<comment type="similarity">
    <text evidence="1">Belongs to the Gfa family.</text>
</comment>
<reference evidence="5" key="1">
    <citation type="journal article" date="2014" name="Int. J. Syst. Evol. Microbiol.">
        <title>Complete genome sequence of Corynebacterium casei LMG S-19264T (=DSM 44701T), isolated from a smear-ripened cheese.</title>
        <authorList>
            <consortium name="US DOE Joint Genome Institute (JGI-PGF)"/>
            <person name="Walter F."/>
            <person name="Albersmeier A."/>
            <person name="Kalinowski J."/>
            <person name="Ruckert C."/>
        </authorList>
    </citation>
    <scope>NUCLEOTIDE SEQUENCE</scope>
    <source>
        <strain evidence="5">KCTC 42249</strain>
    </source>
</reference>
<dbReference type="GO" id="GO:0016846">
    <property type="term" value="F:carbon-sulfur lyase activity"/>
    <property type="evidence" value="ECO:0007669"/>
    <property type="project" value="InterPro"/>
</dbReference>
<dbReference type="InterPro" id="IPR052355">
    <property type="entry name" value="CENP-V-like"/>
</dbReference>
<protein>
    <submittedName>
        <fullName evidence="5">Aldehyde-activating protein</fullName>
    </submittedName>
</protein>
<evidence type="ECO:0000256" key="3">
    <source>
        <dbReference type="ARBA" id="ARBA00022833"/>
    </source>
</evidence>
<keyword evidence="6" id="KW-1185">Reference proteome</keyword>
<dbReference type="PROSITE" id="PS51891">
    <property type="entry name" value="CENP_V_GFA"/>
    <property type="match status" value="1"/>
</dbReference>
<name>A0A8J3DXJ8_9HYPH</name>
<dbReference type="PANTHER" id="PTHR28620">
    <property type="entry name" value="CENTROMERE PROTEIN V"/>
    <property type="match status" value="1"/>
</dbReference>
<dbReference type="AlphaFoldDB" id="A0A8J3DXJ8"/>
<feature type="domain" description="CENP-V/GFA" evidence="4">
    <location>
        <begin position="6"/>
        <end position="118"/>
    </location>
</feature>
<evidence type="ECO:0000256" key="2">
    <source>
        <dbReference type="ARBA" id="ARBA00022723"/>
    </source>
</evidence>
<accession>A0A8J3DXJ8</accession>
<gene>
    <name evidence="5" type="ORF">GCM10016234_24480</name>
</gene>
<organism evidence="5 6">
    <name type="scientific">Tianweitania populi</name>
    <dbReference type="NCBI Taxonomy" id="1607949"/>
    <lineage>
        <taxon>Bacteria</taxon>
        <taxon>Pseudomonadati</taxon>
        <taxon>Pseudomonadota</taxon>
        <taxon>Alphaproteobacteria</taxon>
        <taxon>Hyphomicrobiales</taxon>
        <taxon>Phyllobacteriaceae</taxon>
        <taxon>Tianweitania</taxon>
    </lineage>
</organism>
<evidence type="ECO:0000256" key="1">
    <source>
        <dbReference type="ARBA" id="ARBA00005495"/>
    </source>
</evidence>
<dbReference type="RefSeq" id="WP_189504220.1">
    <property type="nucleotide sequence ID" value="NZ_BMZQ01000002.1"/>
</dbReference>
<dbReference type="EMBL" id="BMZQ01000002">
    <property type="protein sequence ID" value="GHD16400.1"/>
    <property type="molecule type" value="Genomic_DNA"/>
</dbReference>
<dbReference type="PANTHER" id="PTHR28620:SF1">
    <property type="entry name" value="CENP-V_GFA DOMAIN-CONTAINING PROTEIN"/>
    <property type="match status" value="1"/>
</dbReference>
<dbReference type="Gene3D" id="2.170.150.70">
    <property type="match status" value="1"/>
</dbReference>
<keyword evidence="2" id="KW-0479">Metal-binding</keyword>